<gene>
    <name evidence="12" type="ORF">TSUD_212990</name>
</gene>
<keyword evidence="9" id="KW-0325">Glycoprotein</keyword>
<keyword evidence="7" id="KW-1133">Transmembrane helix</keyword>
<dbReference type="EMBL" id="DF973636">
    <property type="protein sequence ID" value="GAU36646.1"/>
    <property type="molecule type" value="Genomic_DNA"/>
</dbReference>
<dbReference type="PANTHER" id="PTHR48060">
    <property type="entry name" value="DNA DAMAGE-REPAIR/TOLERATION PROTEIN DRT100"/>
    <property type="match status" value="1"/>
</dbReference>
<evidence type="ECO:0000259" key="11">
    <source>
        <dbReference type="Pfam" id="PF23598"/>
    </source>
</evidence>
<organism evidence="12 13">
    <name type="scientific">Trifolium subterraneum</name>
    <name type="common">Subterranean clover</name>
    <dbReference type="NCBI Taxonomy" id="3900"/>
    <lineage>
        <taxon>Eukaryota</taxon>
        <taxon>Viridiplantae</taxon>
        <taxon>Streptophyta</taxon>
        <taxon>Embryophyta</taxon>
        <taxon>Tracheophyta</taxon>
        <taxon>Spermatophyta</taxon>
        <taxon>Magnoliopsida</taxon>
        <taxon>eudicotyledons</taxon>
        <taxon>Gunneridae</taxon>
        <taxon>Pentapetalae</taxon>
        <taxon>rosids</taxon>
        <taxon>fabids</taxon>
        <taxon>Fabales</taxon>
        <taxon>Fabaceae</taxon>
        <taxon>Papilionoideae</taxon>
        <taxon>50 kb inversion clade</taxon>
        <taxon>NPAAA clade</taxon>
        <taxon>Hologalegina</taxon>
        <taxon>IRL clade</taxon>
        <taxon>Trifolieae</taxon>
        <taxon>Trifolium</taxon>
    </lineage>
</organism>
<keyword evidence="4" id="KW-0812">Transmembrane</keyword>
<proteinExistence type="inferred from homology"/>
<keyword evidence="8" id="KW-0472">Membrane</keyword>
<evidence type="ECO:0000313" key="13">
    <source>
        <dbReference type="Proteomes" id="UP000242715"/>
    </source>
</evidence>
<dbReference type="PANTHER" id="PTHR48060:SF21">
    <property type="entry name" value="L DOMAIN-LIKE PROTEIN"/>
    <property type="match status" value="1"/>
</dbReference>
<comment type="similarity">
    <text evidence="2">Belongs to the RLP family.</text>
</comment>
<evidence type="ECO:0000256" key="7">
    <source>
        <dbReference type="ARBA" id="ARBA00022989"/>
    </source>
</evidence>
<evidence type="ECO:0000256" key="4">
    <source>
        <dbReference type="ARBA" id="ARBA00022692"/>
    </source>
</evidence>
<protein>
    <submittedName>
        <fullName evidence="12">Uncharacterized protein</fullName>
    </submittedName>
</protein>
<feature type="domain" description="Disease resistance R13L4/SHOC-2-like LRR" evidence="11">
    <location>
        <begin position="79"/>
        <end position="206"/>
    </location>
</feature>
<dbReference type="OrthoDB" id="1434862at2759"/>
<dbReference type="GO" id="GO:0016020">
    <property type="term" value="C:membrane"/>
    <property type="evidence" value="ECO:0007669"/>
    <property type="project" value="UniProtKB-SubCell"/>
</dbReference>
<evidence type="ECO:0000256" key="2">
    <source>
        <dbReference type="ARBA" id="ARBA00009592"/>
    </source>
</evidence>
<dbReference type="Proteomes" id="UP000242715">
    <property type="component" value="Unassembled WGS sequence"/>
</dbReference>
<reference evidence="13" key="1">
    <citation type="journal article" date="2017" name="Front. Plant Sci.">
        <title>Climate Clever Clovers: New Paradigm to Reduce the Environmental Footprint of Ruminants by Breeding Low Methanogenic Forages Utilizing Haplotype Variation.</title>
        <authorList>
            <person name="Kaur P."/>
            <person name="Appels R."/>
            <person name="Bayer P.E."/>
            <person name="Keeble-Gagnere G."/>
            <person name="Wang J."/>
            <person name="Hirakawa H."/>
            <person name="Shirasawa K."/>
            <person name="Vercoe P."/>
            <person name="Stefanova K."/>
            <person name="Durmic Z."/>
            <person name="Nichols P."/>
            <person name="Revell C."/>
            <person name="Isobe S.N."/>
            <person name="Edwards D."/>
            <person name="Erskine W."/>
        </authorList>
    </citation>
    <scope>NUCLEOTIDE SEQUENCE [LARGE SCALE GENOMIC DNA]</scope>
    <source>
        <strain evidence="13">cv. Daliak</strain>
    </source>
</reference>
<dbReference type="Pfam" id="PF23598">
    <property type="entry name" value="LRR_14"/>
    <property type="match status" value="1"/>
</dbReference>
<evidence type="ECO:0000256" key="1">
    <source>
        <dbReference type="ARBA" id="ARBA00004479"/>
    </source>
</evidence>
<keyword evidence="13" id="KW-1185">Reference proteome</keyword>
<evidence type="ECO:0000313" key="12">
    <source>
        <dbReference type="EMBL" id="GAU36646.1"/>
    </source>
</evidence>
<name>A0A2Z6MXQ8_TRISU</name>
<accession>A0A2Z6MXQ8</accession>
<keyword evidence="6" id="KW-0677">Repeat</keyword>
<evidence type="ECO:0000256" key="8">
    <source>
        <dbReference type="ARBA" id="ARBA00023136"/>
    </source>
</evidence>
<dbReference type="FunFam" id="3.80.10.10:FF:000275">
    <property type="entry name" value="Leucine-rich repeat receptor-like protein kinase"/>
    <property type="match status" value="1"/>
</dbReference>
<dbReference type="SUPFAM" id="SSF52058">
    <property type="entry name" value="L domain-like"/>
    <property type="match status" value="1"/>
</dbReference>
<dbReference type="AlphaFoldDB" id="A0A2Z6MXQ8"/>
<feature type="domain" description="Leucine-rich repeat-containing N-terminal plant-type" evidence="10">
    <location>
        <begin position="33"/>
        <end position="70"/>
    </location>
</feature>
<dbReference type="Gene3D" id="3.80.10.10">
    <property type="entry name" value="Ribonuclease Inhibitor"/>
    <property type="match status" value="1"/>
</dbReference>
<keyword evidence="5" id="KW-0732">Signal</keyword>
<sequence length="255" mass="28545">MRTKITFLLYLATQLLVYYMLSATIVLASSSVTDKRALLSMKVKLTNGEPNSLPSWNESLHFCEWEGVTCGRRHMRVSVLHLENQIWGGTLEPVLGNLTFLRKLKLSNIKLHGEIPREVGRLKRLQVLDLSKNIFHGKIPIELTNCTNLKEINLLYNQLTGNVPSWFGSMTQLNKLLLGANNLVGTIPPSLGNISSLENITFARNQLEGSIPGVLDNIGNLSTYLSVLSMRNDSKFNGKTKESRKIGLATKQLIW</sequence>
<keyword evidence="3" id="KW-0433">Leucine-rich repeat</keyword>
<evidence type="ECO:0000259" key="10">
    <source>
        <dbReference type="Pfam" id="PF08263"/>
    </source>
</evidence>
<dbReference type="InterPro" id="IPR053211">
    <property type="entry name" value="DNA_repair-toleration"/>
</dbReference>
<comment type="subcellular location">
    <subcellularLocation>
        <location evidence="1">Membrane</location>
        <topology evidence="1">Single-pass type I membrane protein</topology>
    </subcellularLocation>
</comment>
<evidence type="ECO:0000256" key="3">
    <source>
        <dbReference type="ARBA" id="ARBA00022614"/>
    </source>
</evidence>
<evidence type="ECO:0000256" key="6">
    <source>
        <dbReference type="ARBA" id="ARBA00022737"/>
    </source>
</evidence>
<dbReference type="InterPro" id="IPR013210">
    <property type="entry name" value="LRR_N_plant-typ"/>
</dbReference>
<dbReference type="InterPro" id="IPR032675">
    <property type="entry name" value="LRR_dom_sf"/>
</dbReference>
<dbReference type="InterPro" id="IPR055414">
    <property type="entry name" value="LRR_R13L4/SHOC2-like"/>
</dbReference>
<evidence type="ECO:0000256" key="9">
    <source>
        <dbReference type="ARBA" id="ARBA00023180"/>
    </source>
</evidence>
<dbReference type="Pfam" id="PF08263">
    <property type="entry name" value="LRRNT_2"/>
    <property type="match status" value="1"/>
</dbReference>
<evidence type="ECO:0000256" key="5">
    <source>
        <dbReference type="ARBA" id="ARBA00022729"/>
    </source>
</evidence>